<sequence>MNAKKKVALISDSDSLSVDYDMPLITDAFKNTDVQADVVFWDESNPDWSMYDAVVLRSPWTYMEKIQPFIEFCQNIEKNSVLLNPVSVIEWNSNKNYLKQLEAQGIPIVPTEIIYSVTEIHHAFDRIQKCDWDVKEVVIKPTIGAYSFGVVRLSVKDIDKIRKHVTYLLELDKGVIVQPYLHTIEEHGETNMIYFNNTYSHAIKKEALLSQHGETKTPDMEYRKIKEASDEEKALAIRILNLVQSSLGLNEPLLYARLDFIEDKNGQPLLLELEITEPSLSLPLTPKCTHMFVQSIINRTPSLEYD</sequence>
<dbReference type="PANTHER" id="PTHR39217">
    <property type="match status" value="1"/>
</dbReference>
<dbReference type="AlphaFoldDB" id="A0AAN0N6Q1"/>
<evidence type="ECO:0000256" key="1">
    <source>
        <dbReference type="PROSITE-ProRule" id="PRU00409"/>
    </source>
</evidence>
<evidence type="ECO:0000259" key="2">
    <source>
        <dbReference type="PROSITE" id="PS50975"/>
    </source>
</evidence>
<evidence type="ECO:0000313" key="3">
    <source>
        <dbReference type="EMBL" id="WZS84512.1"/>
    </source>
</evidence>
<accession>A0AAN0N6Q1</accession>
<evidence type="ECO:0000313" key="4">
    <source>
        <dbReference type="Proteomes" id="UP001441914"/>
    </source>
</evidence>
<dbReference type="Proteomes" id="UP001441914">
    <property type="component" value="Chromosome 1"/>
</dbReference>
<reference evidence="3 4" key="1">
    <citation type="journal article" date="2024" name="Elife">
        <title>Polysaccharide breakdown products drive degradation-dispersal cycles of foraging bacteria through changes in metabolism and motility.</title>
        <authorList>
            <person name="Stubbusch A.K."/>
            <person name="Keegstra J.M."/>
            <person name="Schwartzman J."/>
            <person name="Pontrelli S."/>
            <person name="Clerc E.E."/>
            <person name="Stocker R."/>
            <person name="Magnabosco C."/>
            <person name="Schubert O.T."/>
            <person name="Ackermann M."/>
            <person name="D'Souza G.G."/>
        </authorList>
    </citation>
    <scope>NUCLEOTIDE SEQUENCE [LARGE SCALE GENOMIC DNA]</scope>
    <source>
        <strain evidence="3 4">ZF270</strain>
    </source>
</reference>
<gene>
    <name evidence="3" type="ORF">QYQ95_08340</name>
</gene>
<dbReference type="EMBL" id="CP135176">
    <property type="protein sequence ID" value="WZS84512.1"/>
    <property type="molecule type" value="Genomic_DNA"/>
</dbReference>
<keyword evidence="1" id="KW-0547">Nucleotide-binding</keyword>
<dbReference type="InterPro" id="IPR011761">
    <property type="entry name" value="ATP-grasp"/>
</dbReference>
<dbReference type="GO" id="GO:0046872">
    <property type="term" value="F:metal ion binding"/>
    <property type="evidence" value="ECO:0007669"/>
    <property type="project" value="InterPro"/>
</dbReference>
<dbReference type="SUPFAM" id="SSF56059">
    <property type="entry name" value="Glutathione synthetase ATP-binding domain-like"/>
    <property type="match status" value="1"/>
</dbReference>
<dbReference type="RefSeq" id="WP_016800869.1">
    <property type="nucleotide sequence ID" value="NZ_AIDR02000018.1"/>
</dbReference>
<protein>
    <recommendedName>
        <fullName evidence="2">ATP-grasp domain-containing protein</fullName>
    </recommendedName>
</protein>
<dbReference type="PANTHER" id="PTHR39217:SF1">
    <property type="entry name" value="GLUTATHIONE SYNTHETASE"/>
    <property type="match status" value="1"/>
</dbReference>
<dbReference type="GO" id="GO:0005524">
    <property type="term" value="F:ATP binding"/>
    <property type="evidence" value="ECO:0007669"/>
    <property type="project" value="UniProtKB-UniRule"/>
</dbReference>
<organism evidence="3 4">
    <name type="scientific">Vibrio cyclitrophicus ZF270</name>
    <dbReference type="NCBI Taxonomy" id="1136176"/>
    <lineage>
        <taxon>Bacteria</taxon>
        <taxon>Pseudomonadati</taxon>
        <taxon>Pseudomonadota</taxon>
        <taxon>Gammaproteobacteria</taxon>
        <taxon>Vibrionales</taxon>
        <taxon>Vibrionaceae</taxon>
        <taxon>Vibrio</taxon>
    </lineage>
</organism>
<keyword evidence="4" id="KW-1185">Reference proteome</keyword>
<dbReference type="InterPro" id="IPR053191">
    <property type="entry name" value="DcsG_Biosynth_Enzyme"/>
</dbReference>
<feature type="domain" description="ATP-grasp" evidence="2">
    <location>
        <begin position="98"/>
        <end position="302"/>
    </location>
</feature>
<keyword evidence="1" id="KW-0067">ATP-binding</keyword>
<dbReference type="PROSITE" id="PS50975">
    <property type="entry name" value="ATP_GRASP"/>
    <property type="match status" value="1"/>
</dbReference>
<name>A0AAN0N6Q1_9VIBR</name>
<proteinExistence type="predicted"/>
<dbReference type="Gene3D" id="3.30.470.20">
    <property type="entry name" value="ATP-grasp fold, B domain"/>
    <property type="match status" value="1"/>
</dbReference>